<reference evidence="3" key="1">
    <citation type="submission" date="2020-05" db="EMBL/GenBank/DDBJ databases">
        <title>Frigoriglobus tundricola gen. nov., sp. nov., a psychrotolerant cellulolytic planctomycete of the family Gemmataceae with two divergent copies of 16S rRNA gene.</title>
        <authorList>
            <person name="Kulichevskaya I.S."/>
            <person name="Ivanova A.A."/>
            <person name="Naumoff D.G."/>
            <person name="Beletsky A.V."/>
            <person name="Rijpstra W.I.C."/>
            <person name="Sinninghe Damste J.S."/>
            <person name="Mardanov A.V."/>
            <person name="Ravin N.V."/>
            <person name="Dedysh S.N."/>
        </authorList>
    </citation>
    <scope>NUCLEOTIDE SEQUENCE [LARGE SCALE GENOMIC DNA]</scope>
    <source>
        <strain evidence="3">PL17</strain>
    </source>
</reference>
<sequence>MPPAGVLPTPKPFPVPTIPPAPVGAPLAPPLAPGGYVAPVNHGLPTKVNQAVSVEALCPDTVVFGAECRYELLVRNTGNVAVQNVRLEDEIPAGCKYVGSDPPGEMNGDKLVWSLGAVDGNTEKRVAVRVRPNEEGELRSRATVTFASAVEMKTRVTRPRITVTATCQEVCKVGEDAVFQIKVSNGGTGPAQNMTLRAEMSDGLYFSQGSKLETKLANLVAGESKPITLRLNAVKAGLQKCQFTVTADGSADSTASAAVNVVEPLLQITQAGPAKCLVRAEPTYEVTLSNPGTAATDPVTLHAVLPDGFEFVQASEAGAFNATNRAVSWKLPGLPAGGTRVVAVKLRAAAAGDAVLRTVAYAAPEALVTPAGAGAMKPIGRVIEAKAETAVKAEGVPALRFDVRGLENPVEVGKDAVYEIRVTNQGTGACTNVQLMAAMAQDTTFSGANGPTTVKAQGQTLVFESIPNLPVKGEMVYTVRIRSTADGDHRFRVQLTCDQVRTPVQKEESTSFYKQ</sequence>
<proteinExistence type="predicted"/>
<dbReference type="Proteomes" id="UP000503447">
    <property type="component" value="Chromosome"/>
</dbReference>
<dbReference type="InterPro" id="IPR051172">
    <property type="entry name" value="Chlamydia_OmcB"/>
</dbReference>
<dbReference type="AlphaFoldDB" id="A0A6M5Z179"/>
<accession>A0A6M5Z179</accession>
<dbReference type="PANTHER" id="PTHR34819">
    <property type="entry name" value="LARGE CYSTEINE-RICH PERIPLASMIC PROTEIN OMCB"/>
    <property type="match status" value="1"/>
</dbReference>
<evidence type="ECO:0000313" key="2">
    <source>
        <dbReference type="EMBL" id="QJW98962.1"/>
    </source>
</evidence>
<keyword evidence="3" id="KW-1185">Reference proteome</keyword>
<dbReference type="InterPro" id="IPR047589">
    <property type="entry name" value="DUF11_rpt"/>
</dbReference>
<organism evidence="2 3">
    <name type="scientific">Frigoriglobus tundricola</name>
    <dbReference type="NCBI Taxonomy" id="2774151"/>
    <lineage>
        <taxon>Bacteria</taxon>
        <taxon>Pseudomonadati</taxon>
        <taxon>Planctomycetota</taxon>
        <taxon>Planctomycetia</taxon>
        <taxon>Gemmatales</taxon>
        <taxon>Gemmataceae</taxon>
        <taxon>Frigoriglobus</taxon>
    </lineage>
</organism>
<dbReference type="Pfam" id="PF01345">
    <property type="entry name" value="DUF11"/>
    <property type="match status" value="2"/>
</dbReference>
<dbReference type="InterPro" id="IPR013783">
    <property type="entry name" value="Ig-like_fold"/>
</dbReference>
<dbReference type="PANTHER" id="PTHR34819:SF3">
    <property type="entry name" value="CELL SURFACE PROTEIN"/>
    <property type="match status" value="1"/>
</dbReference>
<dbReference type="KEGG" id="ftj:FTUN_6557"/>
<feature type="domain" description="DUF11" evidence="1">
    <location>
        <begin position="60"/>
        <end position="146"/>
    </location>
</feature>
<dbReference type="NCBIfam" id="TIGR01451">
    <property type="entry name" value="B_ant_repeat"/>
    <property type="match status" value="1"/>
</dbReference>
<evidence type="ECO:0000313" key="3">
    <source>
        <dbReference type="Proteomes" id="UP000503447"/>
    </source>
</evidence>
<dbReference type="RefSeq" id="WP_171474026.1">
    <property type="nucleotide sequence ID" value="NZ_CP053452.2"/>
</dbReference>
<protein>
    <recommendedName>
        <fullName evidence="1">DUF11 domain-containing protein</fullName>
    </recommendedName>
</protein>
<name>A0A6M5Z179_9BACT</name>
<dbReference type="InterPro" id="IPR001434">
    <property type="entry name" value="OmcB-like_DUF11"/>
</dbReference>
<evidence type="ECO:0000259" key="1">
    <source>
        <dbReference type="Pfam" id="PF01345"/>
    </source>
</evidence>
<dbReference type="EMBL" id="CP053452">
    <property type="protein sequence ID" value="QJW98962.1"/>
    <property type="molecule type" value="Genomic_DNA"/>
</dbReference>
<feature type="domain" description="DUF11" evidence="1">
    <location>
        <begin position="272"/>
        <end position="354"/>
    </location>
</feature>
<dbReference type="Gene3D" id="2.60.40.10">
    <property type="entry name" value="Immunoglobulins"/>
    <property type="match status" value="1"/>
</dbReference>
<gene>
    <name evidence="2" type="ORF">FTUN_6557</name>
</gene>